<organism evidence="3">
    <name type="scientific">Pelagomonas calceolata</name>
    <dbReference type="NCBI Taxonomy" id="35677"/>
    <lineage>
        <taxon>Eukaryota</taxon>
        <taxon>Sar</taxon>
        <taxon>Stramenopiles</taxon>
        <taxon>Ochrophyta</taxon>
        <taxon>Pelagophyceae</taxon>
        <taxon>Pelagomonadales</taxon>
        <taxon>Pelagomonadaceae</taxon>
        <taxon>Pelagomonas</taxon>
    </lineage>
</organism>
<accession>A0A7S4E9K0</accession>
<feature type="chain" id="PRO_5031326755" description="PSII 6.1 kDa protein" evidence="2">
    <location>
        <begin position="19"/>
        <end position="105"/>
    </location>
</feature>
<dbReference type="EMBL" id="HBIW01016664">
    <property type="protein sequence ID" value="CAE0698940.1"/>
    <property type="molecule type" value="Transcribed_RNA"/>
</dbReference>
<proteinExistence type="predicted"/>
<reference evidence="3" key="1">
    <citation type="submission" date="2021-01" db="EMBL/GenBank/DDBJ databases">
        <authorList>
            <person name="Corre E."/>
            <person name="Pelletier E."/>
            <person name="Niang G."/>
            <person name="Scheremetjew M."/>
            <person name="Finn R."/>
            <person name="Kale V."/>
            <person name="Holt S."/>
            <person name="Cochrane G."/>
            <person name="Meng A."/>
            <person name="Brown T."/>
            <person name="Cohen L."/>
        </authorList>
    </citation>
    <scope>NUCLEOTIDE SEQUENCE</scope>
    <source>
        <strain evidence="3">CCMP1756</strain>
    </source>
</reference>
<keyword evidence="1" id="KW-0472">Membrane</keyword>
<keyword evidence="1" id="KW-0812">Transmembrane</keyword>
<gene>
    <name evidence="3" type="ORF">PCAL00307_LOCUS14376</name>
</gene>
<protein>
    <recommendedName>
        <fullName evidence="4">PSII 6.1 kDa protein</fullName>
    </recommendedName>
</protein>
<name>A0A7S4E9K0_9STRA</name>
<evidence type="ECO:0000256" key="1">
    <source>
        <dbReference type="SAM" id="Phobius"/>
    </source>
</evidence>
<evidence type="ECO:0000313" key="3">
    <source>
        <dbReference type="EMBL" id="CAE0698940.1"/>
    </source>
</evidence>
<keyword evidence="1" id="KW-1133">Transmembrane helix</keyword>
<feature type="transmembrane region" description="Helical" evidence="1">
    <location>
        <begin position="73"/>
        <end position="94"/>
    </location>
</feature>
<sequence length="105" mass="10864">MKPATLVAAALCVASVAAFAPKASGAALMSARSQRVAPPAMSMEVWSEKNIRLTLPLGVALPLAGLVTPPDSFGASVLPVAIAALWIFIFVDLLKAAVPQDDFDF</sequence>
<feature type="signal peptide" evidence="2">
    <location>
        <begin position="1"/>
        <end position="18"/>
    </location>
</feature>
<evidence type="ECO:0000256" key="2">
    <source>
        <dbReference type="SAM" id="SignalP"/>
    </source>
</evidence>
<dbReference type="AlphaFoldDB" id="A0A7S4E9K0"/>
<keyword evidence="2" id="KW-0732">Signal</keyword>
<evidence type="ECO:0008006" key="4">
    <source>
        <dbReference type="Google" id="ProtNLM"/>
    </source>
</evidence>